<organism evidence="6 7">
    <name type="scientific">Mycena indigotica</name>
    <dbReference type="NCBI Taxonomy" id="2126181"/>
    <lineage>
        <taxon>Eukaryota</taxon>
        <taxon>Fungi</taxon>
        <taxon>Dikarya</taxon>
        <taxon>Basidiomycota</taxon>
        <taxon>Agaricomycotina</taxon>
        <taxon>Agaricomycetes</taxon>
        <taxon>Agaricomycetidae</taxon>
        <taxon>Agaricales</taxon>
        <taxon>Marasmiineae</taxon>
        <taxon>Mycenaceae</taxon>
        <taxon>Mycena</taxon>
    </lineage>
</organism>
<proteinExistence type="inferred from homology"/>
<dbReference type="SUPFAM" id="SSF74650">
    <property type="entry name" value="Galactose mutarotase-like"/>
    <property type="match status" value="1"/>
</dbReference>
<evidence type="ECO:0000313" key="6">
    <source>
        <dbReference type="EMBL" id="KAF7301807.1"/>
    </source>
</evidence>
<dbReference type="GO" id="GO:0033499">
    <property type="term" value="P:galactose catabolic process via UDP-galactose, Leloir pathway"/>
    <property type="evidence" value="ECO:0007669"/>
    <property type="project" value="TreeGrafter"/>
</dbReference>
<feature type="compositionally biased region" description="Polar residues" evidence="4">
    <location>
        <begin position="1"/>
        <end position="10"/>
    </location>
</feature>
<comment type="similarity">
    <text evidence="1">Belongs to the aldose epimerase family.</text>
</comment>
<dbReference type="GO" id="GO:0030246">
    <property type="term" value="F:carbohydrate binding"/>
    <property type="evidence" value="ECO:0007669"/>
    <property type="project" value="InterPro"/>
</dbReference>
<dbReference type="Pfam" id="PF01263">
    <property type="entry name" value="Aldose_epim"/>
    <property type="match status" value="1"/>
</dbReference>
<dbReference type="InterPro" id="IPR047215">
    <property type="entry name" value="Galactose_mutarotase-like"/>
</dbReference>
<dbReference type="CDD" id="cd09019">
    <property type="entry name" value="galactose_mutarotase_like"/>
    <property type="match status" value="1"/>
</dbReference>
<dbReference type="InterPro" id="IPR011013">
    <property type="entry name" value="Gal_mutarotase_sf_dom"/>
</dbReference>
<evidence type="ECO:0000256" key="4">
    <source>
        <dbReference type="SAM" id="MobiDB-lite"/>
    </source>
</evidence>
<comment type="caution">
    <text evidence="6">The sequence shown here is derived from an EMBL/GenBank/DDBJ whole genome shotgun (WGS) entry which is preliminary data.</text>
</comment>
<keyword evidence="2" id="KW-0413">Isomerase</keyword>
<dbReference type="InterPro" id="IPR014718">
    <property type="entry name" value="GH-type_carb-bd"/>
</dbReference>
<evidence type="ECO:0000313" key="7">
    <source>
        <dbReference type="Proteomes" id="UP000636479"/>
    </source>
</evidence>
<keyword evidence="3" id="KW-0119">Carbohydrate metabolism</keyword>
<keyword evidence="7" id="KW-1185">Reference proteome</keyword>
<dbReference type="GO" id="GO:0004034">
    <property type="term" value="F:aldose 1-epimerase activity"/>
    <property type="evidence" value="ECO:0007669"/>
    <property type="project" value="TreeGrafter"/>
</dbReference>
<accession>A0A8H6SN10</accession>
<name>A0A8H6SN10_9AGAR</name>
<dbReference type="GO" id="GO:0006006">
    <property type="term" value="P:glucose metabolic process"/>
    <property type="evidence" value="ECO:0007669"/>
    <property type="project" value="TreeGrafter"/>
</dbReference>
<dbReference type="PROSITE" id="PS50172">
    <property type="entry name" value="BRCT"/>
    <property type="match status" value="1"/>
</dbReference>
<dbReference type="GeneID" id="59346679"/>
<reference evidence="6" key="1">
    <citation type="submission" date="2020-05" db="EMBL/GenBank/DDBJ databases">
        <title>Mycena genomes resolve the evolution of fungal bioluminescence.</title>
        <authorList>
            <person name="Tsai I.J."/>
        </authorList>
    </citation>
    <scope>NUCLEOTIDE SEQUENCE</scope>
    <source>
        <strain evidence="6">171206Taipei</strain>
    </source>
</reference>
<evidence type="ECO:0000256" key="2">
    <source>
        <dbReference type="ARBA" id="ARBA00023235"/>
    </source>
</evidence>
<feature type="region of interest" description="Disordered" evidence="4">
    <location>
        <begin position="1"/>
        <end position="35"/>
    </location>
</feature>
<dbReference type="Gene3D" id="2.70.98.10">
    <property type="match status" value="1"/>
</dbReference>
<protein>
    <recommendedName>
        <fullName evidence="5">BRCT domain-containing protein</fullName>
    </recommendedName>
</protein>
<evidence type="ECO:0000259" key="5">
    <source>
        <dbReference type="PROSITE" id="PS50172"/>
    </source>
</evidence>
<evidence type="ECO:0000256" key="3">
    <source>
        <dbReference type="ARBA" id="ARBA00023277"/>
    </source>
</evidence>
<dbReference type="OrthoDB" id="274691at2759"/>
<dbReference type="EMBL" id="JACAZF010000006">
    <property type="protein sequence ID" value="KAF7301807.1"/>
    <property type="molecule type" value="Genomic_DNA"/>
</dbReference>
<evidence type="ECO:0000256" key="1">
    <source>
        <dbReference type="ARBA" id="ARBA00006206"/>
    </source>
</evidence>
<feature type="domain" description="BRCT" evidence="5">
    <location>
        <begin position="106"/>
        <end position="177"/>
    </location>
</feature>
<dbReference type="InterPro" id="IPR001357">
    <property type="entry name" value="BRCT_dom"/>
</dbReference>
<dbReference type="InterPro" id="IPR008183">
    <property type="entry name" value="Aldose_1/G6P_1-epimerase"/>
</dbReference>
<dbReference type="PANTHER" id="PTHR10091">
    <property type="entry name" value="ALDOSE-1-EPIMERASE"/>
    <property type="match status" value="1"/>
</dbReference>
<gene>
    <name evidence="6" type="ORF">MIND_00746400</name>
</gene>
<dbReference type="PANTHER" id="PTHR10091:SF6">
    <property type="entry name" value="1-EPIMERASE, PUTATIVE (AFU_ORTHOLOGUE AFUA_3G13240)-RELATED"/>
    <property type="match status" value="1"/>
</dbReference>
<dbReference type="Proteomes" id="UP000636479">
    <property type="component" value="Unassembled WGS sequence"/>
</dbReference>
<sequence>MDASSLSNGKSARREERKYRPYTLSKDAVANKAERPSNADLTKYLLSTLTNESNPITHSDIAEKSMPMFSTSTGHQVAEGTVDRRRYLTERTKKIKVQTMEATGSAQPAVLGDVRCYINGYLEGTTDLEMKRVIVGAGGTVLPVANNATHIITSRPLSGSKNHKILTAKTQRRVPFVVKPERQGASHLSCILHKYASIFLATMSPPHKMVFATAFLATFALAAFASSVPGQTDPLQTISIASPDGSAKADFIAFGATATNFWVKDKQGKFRDILLGYDDKTLYQTSAEGRNYFSPVVGRYANRIRNGTFTIPISKNAKGPGKKFQVVENEHDGTNTLHGGLIGYDVRPWTVVKHTKNSVVFSLVDPDGFQGFPGKVVTTIDYTLESKSTWNIAIHSTASKQTPIMLSTHNYFNLDAYDAPSNDLVDHVMRIQSDKIISTDGNLIPNGKFTPVKGTALDFRTAKSIGNSLNATAQAQYCGTGCVGLDNCWIYDHKVKSEPVFSLWSTVSGIKLDVSTNQPALQIYTCNGIFNPASPIPRKANQGGPSQSYPNHSCLVVEQESYIDAINNPEFGVNQIYGPGRDYTWTATYAFSVKK</sequence>
<dbReference type="AlphaFoldDB" id="A0A8H6SN10"/>
<dbReference type="RefSeq" id="XP_037219807.1">
    <property type="nucleotide sequence ID" value="XM_037364163.1"/>
</dbReference>